<evidence type="ECO:0000256" key="3">
    <source>
        <dbReference type="ARBA" id="ARBA00022917"/>
    </source>
</evidence>
<evidence type="ECO:0000259" key="4">
    <source>
        <dbReference type="PROSITE" id="PS50250"/>
    </source>
</evidence>
<dbReference type="SUPFAM" id="SSF46785">
    <property type="entry name" value="Winged helix' DNA-binding domain"/>
    <property type="match status" value="1"/>
</dbReference>
<dbReference type="SMART" id="SM00088">
    <property type="entry name" value="PINT"/>
    <property type="match status" value="1"/>
</dbReference>
<organism evidence="5 6">
    <name type="scientific">Cryptosporidium xiaoi</name>
    <dbReference type="NCBI Taxonomy" id="659607"/>
    <lineage>
        <taxon>Eukaryota</taxon>
        <taxon>Sar</taxon>
        <taxon>Alveolata</taxon>
        <taxon>Apicomplexa</taxon>
        <taxon>Conoidasida</taxon>
        <taxon>Coccidia</taxon>
        <taxon>Eucoccidiorida</taxon>
        <taxon>Eimeriorina</taxon>
        <taxon>Cryptosporidiidae</taxon>
        <taxon>Cryptosporidium</taxon>
    </lineage>
</organism>
<dbReference type="InterPro" id="IPR000717">
    <property type="entry name" value="PCI_dom"/>
</dbReference>
<dbReference type="EMBL" id="JAWDEY010000002">
    <property type="protein sequence ID" value="KAK6590988.1"/>
    <property type="molecule type" value="Genomic_DNA"/>
</dbReference>
<name>A0AAV9Y2B7_9CRYT</name>
<sequence>MECLQNGNDINSLISPYLDSQMLFYLVKWLKKNNTYDKNSLESTEIEILRTTFLYDEMKKFYPDQLSDLISSEKENNAIISSLSDSLHTLISALKKWKDAHDESSRSLKKKSLIELQQWFLSNEEDRSSESGNTESKNVLNETEDLNQNFPTNPIQLLVRLSRLYYLSGRYKDSQHILDIVLKTIPECTNIDVPLITKVECYFGSIANGIVSNLSNSQDSIEPSAYLNYFQLVDDILTREFHKINPVQIYLYKSWLLHWSLFPLFTQYFRETSFNIKQNISGTGNNSLTNNENSFYFGSSTSINLPMNIWGPFLDWFASERNFNVISIVCPHLLRYLACFGIIMRRNRDILESIVNLISLHRNKVRDSFTELLFNLFVNFDFESSQKIFSTCGSAVECDFFLNPIQKYIEENSKLLVFEIYCRIHKSIDLNLVSEDLGMTNIEAERWIVNLIRNLHLEGKLDYEHNRVEMIDRTNNQSQLIADKTRNILFRSNILTQNLSNNPSFSCNTALTQKNKSNWRAQSTKQSVRNERKE</sequence>
<feature type="domain" description="PCI" evidence="4">
    <location>
        <begin position="294"/>
        <end position="475"/>
    </location>
</feature>
<dbReference type="InterPro" id="IPR036390">
    <property type="entry name" value="WH_DNA-bd_sf"/>
</dbReference>
<dbReference type="InterPro" id="IPR016650">
    <property type="entry name" value="eIF3e"/>
</dbReference>
<gene>
    <name evidence="5" type="ORF">RS030_111697</name>
</gene>
<keyword evidence="1" id="KW-0963">Cytoplasm</keyword>
<dbReference type="PROSITE" id="PS50250">
    <property type="entry name" value="PCI"/>
    <property type="match status" value="1"/>
</dbReference>
<comment type="caution">
    <text evidence="5">The sequence shown here is derived from an EMBL/GenBank/DDBJ whole genome shotgun (WGS) entry which is preliminary data.</text>
</comment>
<keyword evidence="3" id="KW-0648">Protein biosynthesis</keyword>
<keyword evidence="2" id="KW-0396">Initiation factor</keyword>
<dbReference type="Pfam" id="PF01399">
    <property type="entry name" value="PCI"/>
    <property type="match status" value="1"/>
</dbReference>
<dbReference type="PANTHER" id="PTHR10317">
    <property type="entry name" value="EUKARYOTIC TRANSLATION INITIATION FACTOR 3 SUBUNIT E"/>
    <property type="match status" value="1"/>
</dbReference>
<dbReference type="AlphaFoldDB" id="A0AAV9Y2B7"/>
<evidence type="ECO:0000256" key="1">
    <source>
        <dbReference type="ARBA" id="ARBA00022490"/>
    </source>
</evidence>
<evidence type="ECO:0000313" key="5">
    <source>
        <dbReference type="EMBL" id="KAK6590988.1"/>
    </source>
</evidence>
<dbReference type="Proteomes" id="UP001311799">
    <property type="component" value="Unassembled WGS sequence"/>
</dbReference>
<accession>A0AAV9Y2B7</accession>
<dbReference type="GO" id="GO:0003743">
    <property type="term" value="F:translation initiation factor activity"/>
    <property type="evidence" value="ECO:0007669"/>
    <property type="project" value="UniProtKB-KW"/>
</dbReference>
<dbReference type="SMART" id="SM01186">
    <property type="entry name" value="eIF3_N"/>
    <property type="match status" value="1"/>
</dbReference>
<dbReference type="GO" id="GO:0005852">
    <property type="term" value="C:eukaryotic translation initiation factor 3 complex"/>
    <property type="evidence" value="ECO:0007669"/>
    <property type="project" value="InterPro"/>
</dbReference>
<keyword evidence="6" id="KW-1185">Reference proteome</keyword>
<reference evidence="5 6" key="1">
    <citation type="submission" date="2023-10" db="EMBL/GenBank/DDBJ databases">
        <title>Comparative genomics analysis reveals potential genetic determinants of host preference in Cryptosporidium xiaoi.</title>
        <authorList>
            <person name="Xiao L."/>
            <person name="Li J."/>
        </authorList>
    </citation>
    <scope>NUCLEOTIDE SEQUENCE [LARGE SCALE GENOMIC DNA]</scope>
    <source>
        <strain evidence="5 6">52996</strain>
    </source>
</reference>
<dbReference type="InterPro" id="IPR019010">
    <property type="entry name" value="eIF3e_N"/>
</dbReference>
<evidence type="ECO:0000313" key="6">
    <source>
        <dbReference type="Proteomes" id="UP001311799"/>
    </source>
</evidence>
<evidence type="ECO:0000256" key="2">
    <source>
        <dbReference type="ARBA" id="ARBA00022540"/>
    </source>
</evidence>
<protein>
    <recommendedName>
        <fullName evidence="4">PCI domain-containing protein</fullName>
    </recommendedName>
</protein>
<proteinExistence type="predicted"/>